<dbReference type="eggNOG" id="KOG1176">
    <property type="taxonomic scope" value="Eukaryota"/>
</dbReference>
<evidence type="ECO:0000313" key="3">
    <source>
        <dbReference type="EMBL" id="OAF54955.1"/>
    </source>
</evidence>
<protein>
    <recommendedName>
        <fullName evidence="2">AMP-dependent synthetase/ligase domain-containing protein</fullName>
    </recommendedName>
</protein>
<dbReference type="PANTHER" id="PTHR43201">
    <property type="entry name" value="ACYL-COA SYNTHETASE"/>
    <property type="match status" value="1"/>
</dbReference>
<evidence type="ECO:0000256" key="1">
    <source>
        <dbReference type="ARBA" id="ARBA00006432"/>
    </source>
</evidence>
<organism evidence="3">
    <name type="scientific">Pseudogymnoascus destructans</name>
    <dbReference type="NCBI Taxonomy" id="655981"/>
    <lineage>
        <taxon>Eukaryota</taxon>
        <taxon>Fungi</taxon>
        <taxon>Dikarya</taxon>
        <taxon>Ascomycota</taxon>
        <taxon>Pezizomycotina</taxon>
        <taxon>Leotiomycetes</taxon>
        <taxon>Thelebolales</taxon>
        <taxon>Thelebolaceae</taxon>
        <taxon>Pseudogymnoascus</taxon>
    </lineage>
</organism>
<evidence type="ECO:0000259" key="2">
    <source>
        <dbReference type="Pfam" id="PF00501"/>
    </source>
</evidence>
<dbReference type="VEuPathDB" id="FungiDB:GMDG_07830"/>
<dbReference type="Pfam" id="PF00501">
    <property type="entry name" value="AMP-binding"/>
    <property type="match status" value="1"/>
</dbReference>
<reference evidence="3" key="1">
    <citation type="submission" date="2016-03" db="EMBL/GenBank/DDBJ databases">
        <title>Updated assembly of Pseudogymnoascus destructans, the fungus causing white-nose syndrome of bats.</title>
        <authorList>
            <person name="Palmer J.M."/>
            <person name="Drees K.P."/>
            <person name="Foster J.T."/>
            <person name="Lindner D.L."/>
        </authorList>
    </citation>
    <scope>NUCLEOTIDE SEQUENCE [LARGE SCALE GENOMIC DNA]</scope>
    <source>
        <strain evidence="3">20631-21</strain>
    </source>
</reference>
<proteinExistence type="inferred from homology"/>
<dbReference type="GO" id="GO:0031956">
    <property type="term" value="F:medium-chain fatty acid-CoA ligase activity"/>
    <property type="evidence" value="ECO:0007669"/>
    <property type="project" value="TreeGrafter"/>
</dbReference>
<dbReference type="InterPro" id="IPR000873">
    <property type="entry name" value="AMP-dep_synth/lig_dom"/>
</dbReference>
<dbReference type="Gene3D" id="3.40.50.12780">
    <property type="entry name" value="N-terminal domain of ligase-like"/>
    <property type="match status" value="1"/>
</dbReference>
<dbReference type="RefSeq" id="XP_024320258.1">
    <property type="nucleotide sequence ID" value="XM_024472066.1"/>
</dbReference>
<name>A0A176ZY44_9PEZI</name>
<dbReference type="InterPro" id="IPR045851">
    <property type="entry name" value="AMP-bd_C_sf"/>
</dbReference>
<dbReference type="SUPFAM" id="SSF56801">
    <property type="entry name" value="Acetyl-CoA synthetase-like"/>
    <property type="match status" value="1"/>
</dbReference>
<gene>
    <name evidence="3" type="ORF">VC83_08517</name>
</gene>
<feature type="domain" description="AMP-dependent synthetase/ligase" evidence="2">
    <location>
        <begin position="16"/>
        <end position="377"/>
    </location>
</feature>
<dbReference type="PANTHER" id="PTHR43201:SF8">
    <property type="entry name" value="ACYL-COA SYNTHETASE FAMILY MEMBER 3"/>
    <property type="match status" value="1"/>
</dbReference>
<accession>A0A176ZY44</accession>
<dbReference type="GeneID" id="36291557"/>
<dbReference type="AlphaFoldDB" id="A0A176ZY44"/>
<dbReference type="Gene3D" id="3.30.300.30">
    <property type="match status" value="1"/>
</dbReference>
<comment type="similarity">
    <text evidence="1">Belongs to the ATP-dependent AMP-binding enzyme family.</text>
</comment>
<dbReference type="GO" id="GO:0006631">
    <property type="term" value="P:fatty acid metabolic process"/>
    <property type="evidence" value="ECO:0007669"/>
    <property type="project" value="TreeGrafter"/>
</dbReference>
<dbReference type="EMBL" id="KV441413">
    <property type="protein sequence ID" value="OAF54955.1"/>
    <property type="molecule type" value="Genomic_DNA"/>
</dbReference>
<dbReference type="Proteomes" id="UP000077154">
    <property type="component" value="Unassembled WGS sequence"/>
</dbReference>
<sequence length="558" mass="61759">MQLLFPPVSPFLELIQHARQHPDRIALRDHSTGKTATAGQLLQRVSSLRDKLKDELLQNGWETASQDKFIFLIAPPGLEYVVSMLTIFSLGSAMSAQSIVVKPEDVLRYFKLAKPLALLYAPALADKAQGIKILCTSSDSGVNPKLPFVEIQTSCLDTSASLKYETSVSTKNLSTQNGTLFFTSGTSGNQKGVVHSYQALLASARERIGTWQMTEKDVFLNQKPGNWMGGIFGIIPSLMSGACLETCGGVFNPEWFWERIRQGGVSVFDVAPTGYDRLAKYFDDHIAVLPPAETEIYIQGMTAVKVAGVSGSLLSPHTQERWTELRHGKPLLNLYGSTEVTLICSMRWENPDYTDMCSIGSPVTGVEVKLVDGEMRLKAPSMFSRYISDDPTLTEKAFDSEGYFKSGDCAEKVGDTYVLHGRANIDVLHFWGFTVHTGEVESALLSLPYITNAISLPLADTEYKERVAAIVQLKPSSEQPSFDALRHDLTEKTGLMLFKQPTVIYWLKEGEEISLTVNGKISKIDARKKFFGDGWRGKDGVDVVDLSKMEYWRMGGQC</sequence>
<dbReference type="CDD" id="cd04433">
    <property type="entry name" value="AFD_class_I"/>
    <property type="match status" value="1"/>
</dbReference>
<dbReference type="InterPro" id="IPR042099">
    <property type="entry name" value="ANL_N_sf"/>
</dbReference>
<dbReference type="OrthoDB" id="6614653at2759"/>